<evidence type="ECO:0000313" key="2">
    <source>
        <dbReference type="EMBL" id="GFC80647.1"/>
    </source>
</evidence>
<feature type="compositionally biased region" description="Basic and acidic residues" evidence="1">
    <location>
        <begin position="139"/>
        <end position="152"/>
    </location>
</feature>
<protein>
    <submittedName>
        <fullName evidence="2">Uncharacterized protein</fullName>
    </submittedName>
</protein>
<dbReference type="EMBL" id="BKCJ011076057">
    <property type="protein sequence ID" value="GFC80647.1"/>
    <property type="molecule type" value="Genomic_DNA"/>
</dbReference>
<evidence type="ECO:0000256" key="1">
    <source>
        <dbReference type="SAM" id="MobiDB-lite"/>
    </source>
</evidence>
<proteinExistence type="predicted"/>
<sequence>DGSKCQDTMWDTSAHTRVISSSDDEALDKEDTSKHWKIDVDEYITLVSIHNDELQDKGIEYVVSATETIVTIAPTITADSTKTNVAVTQAPKRKGVMIQELEETTKILSSQQPQVQDKGKRKATLIKEPKMPKKRKHQIRVDKELAEKLQAE</sequence>
<name>A0A699R6B0_TANCI</name>
<comment type="caution">
    <text evidence="2">The sequence shown here is derived from an EMBL/GenBank/DDBJ whole genome shotgun (WGS) entry which is preliminary data.</text>
</comment>
<accession>A0A699R6B0</accession>
<organism evidence="2">
    <name type="scientific">Tanacetum cinerariifolium</name>
    <name type="common">Dalmatian daisy</name>
    <name type="synonym">Chrysanthemum cinerariifolium</name>
    <dbReference type="NCBI Taxonomy" id="118510"/>
    <lineage>
        <taxon>Eukaryota</taxon>
        <taxon>Viridiplantae</taxon>
        <taxon>Streptophyta</taxon>
        <taxon>Embryophyta</taxon>
        <taxon>Tracheophyta</taxon>
        <taxon>Spermatophyta</taxon>
        <taxon>Magnoliopsida</taxon>
        <taxon>eudicotyledons</taxon>
        <taxon>Gunneridae</taxon>
        <taxon>Pentapetalae</taxon>
        <taxon>asterids</taxon>
        <taxon>campanulids</taxon>
        <taxon>Asterales</taxon>
        <taxon>Asteraceae</taxon>
        <taxon>Asteroideae</taxon>
        <taxon>Anthemideae</taxon>
        <taxon>Anthemidinae</taxon>
        <taxon>Tanacetum</taxon>
    </lineage>
</organism>
<reference evidence="2" key="1">
    <citation type="journal article" date="2019" name="Sci. Rep.">
        <title>Draft genome of Tanacetum cinerariifolium, the natural source of mosquito coil.</title>
        <authorList>
            <person name="Yamashiro T."/>
            <person name="Shiraishi A."/>
            <person name="Satake H."/>
            <person name="Nakayama K."/>
        </authorList>
    </citation>
    <scope>NUCLEOTIDE SEQUENCE</scope>
</reference>
<feature type="non-terminal residue" evidence="2">
    <location>
        <position position="1"/>
    </location>
</feature>
<gene>
    <name evidence="2" type="ORF">Tci_852617</name>
</gene>
<feature type="non-terminal residue" evidence="2">
    <location>
        <position position="152"/>
    </location>
</feature>
<feature type="region of interest" description="Disordered" evidence="1">
    <location>
        <begin position="108"/>
        <end position="152"/>
    </location>
</feature>
<dbReference type="AlphaFoldDB" id="A0A699R6B0"/>